<evidence type="ECO:0000313" key="3">
    <source>
        <dbReference type="Proteomes" id="UP000607645"/>
    </source>
</evidence>
<evidence type="ECO:0000259" key="1">
    <source>
        <dbReference type="Pfam" id="PF18978"/>
    </source>
</evidence>
<dbReference type="EMBL" id="JACOPQ010000006">
    <property type="protein sequence ID" value="MBC5737225.1"/>
    <property type="molecule type" value="Genomic_DNA"/>
</dbReference>
<protein>
    <recommendedName>
        <fullName evidence="1">DUF5714 domain-containing protein</fullName>
    </recommendedName>
</protein>
<gene>
    <name evidence="2" type="ORF">H8S62_09405</name>
</gene>
<dbReference type="AlphaFoldDB" id="A0A8J6MCU8"/>
<dbReference type="Proteomes" id="UP000607645">
    <property type="component" value="Unassembled WGS sequence"/>
</dbReference>
<dbReference type="RefSeq" id="WP_155147288.1">
    <property type="nucleotide sequence ID" value="NZ_JACOPQ010000006.1"/>
</dbReference>
<feature type="domain" description="DUF5714" evidence="1">
    <location>
        <begin position="29"/>
        <end position="194"/>
    </location>
</feature>
<reference evidence="2" key="1">
    <citation type="submission" date="2020-08" db="EMBL/GenBank/DDBJ databases">
        <title>Genome public.</title>
        <authorList>
            <person name="Liu C."/>
            <person name="Sun Q."/>
        </authorList>
    </citation>
    <scope>NUCLEOTIDE SEQUENCE</scope>
    <source>
        <strain evidence="2">NSJ-52</strain>
    </source>
</reference>
<comment type="caution">
    <text evidence="2">The sequence shown here is derived from an EMBL/GenBank/DDBJ whole genome shotgun (WGS) entry which is preliminary data.</text>
</comment>
<proteinExistence type="predicted"/>
<sequence>MPGICPWDDAVVSALKASCMSVHTAKAPTTLTALLVRLMDTPGVPMHYPYHHFITPAALLTLAAMERGTGADTLSAQLSLAEERARTVPGGFCGNCGACGAAIGAGIFVSVFTGGSPMSVENWQWANEVTSLCLHKIASCPGPRCCKRVTFLAAQAAVPYLNEVCGLSLSLDEEISCHFHNKNPDCLERDCPFYPAQGGGVR</sequence>
<organism evidence="2 3">
    <name type="scientific">Lawsonibacter faecis</name>
    <dbReference type="NCBI Taxonomy" id="2763052"/>
    <lineage>
        <taxon>Bacteria</taxon>
        <taxon>Bacillati</taxon>
        <taxon>Bacillota</taxon>
        <taxon>Clostridia</taxon>
        <taxon>Eubacteriales</taxon>
        <taxon>Oscillospiraceae</taxon>
        <taxon>Lawsonibacter</taxon>
    </lineage>
</organism>
<dbReference type="Pfam" id="PF18978">
    <property type="entry name" value="DUF5714"/>
    <property type="match status" value="1"/>
</dbReference>
<accession>A0A8J6MCU8</accession>
<evidence type="ECO:0000313" key="2">
    <source>
        <dbReference type="EMBL" id="MBC5737225.1"/>
    </source>
</evidence>
<name>A0A8J6MCU8_9FIRM</name>
<dbReference type="InterPro" id="IPR043768">
    <property type="entry name" value="DUF5714"/>
</dbReference>
<keyword evidence="3" id="KW-1185">Reference proteome</keyword>